<feature type="binding site" evidence="10">
    <location>
        <begin position="15"/>
        <end position="22"/>
    </location>
    <ligand>
        <name>ATP</name>
        <dbReference type="ChEBI" id="CHEBI:30616"/>
    </ligand>
</feature>
<dbReference type="InterPro" id="IPR039657">
    <property type="entry name" value="Dimethylallyltransferase"/>
</dbReference>
<comment type="cofactor">
    <cofactor evidence="1 10">
        <name>Mg(2+)</name>
        <dbReference type="ChEBI" id="CHEBI:18420"/>
    </cofactor>
</comment>
<dbReference type="PANTHER" id="PTHR11088:SF60">
    <property type="entry name" value="TRNA DIMETHYLALLYLTRANSFERASE"/>
    <property type="match status" value="1"/>
</dbReference>
<keyword evidence="8 10" id="KW-0460">Magnesium</keyword>
<evidence type="ECO:0000256" key="6">
    <source>
        <dbReference type="ARBA" id="ARBA00022741"/>
    </source>
</evidence>
<evidence type="ECO:0000256" key="3">
    <source>
        <dbReference type="ARBA" id="ARBA00005842"/>
    </source>
</evidence>
<dbReference type="GO" id="GO:0006400">
    <property type="term" value="P:tRNA modification"/>
    <property type="evidence" value="ECO:0007669"/>
    <property type="project" value="TreeGrafter"/>
</dbReference>
<evidence type="ECO:0000256" key="12">
    <source>
        <dbReference type="RuleBase" id="RU003784"/>
    </source>
</evidence>
<evidence type="ECO:0000313" key="15">
    <source>
        <dbReference type="Proteomes" id="UP000010799"/>
    </source>
</evidence>
<keyword evidence="6 10" id="KW-0547">Nucleotide-binding</keyword>
<evidence type="ECO:0000256" key="2">
    <source>
        <dbReference type="ARBA" id="ARBA00003213"/>
    </source>
</evidence>
<gene>
    <name evidence="10" type="primary">miaA</name>
    <name evidence="14" type="ordered locus">B488_06390</name>
</gene>
<keyword evidence="7 10" id="KW-0067">ATP-binding</keyword>
<evidence type="ECO:0000313" key="14">
    <source>
        <dbReference type="EMBL" id="AGA64631.1"/>
    </source>
</evidence>
<dbReference type="KEGG" id="lcc:B488_06390"/>
<evidence type="ECO:0000256" key="10">
    <source>
        <dbReference type="HAMAP-Rule" id="MF_00185"/>
    </source>
</evidence>
<accession>L0EW83</accession>
<evidence type="ECO:0000256" key="5">
    <source>
        <dbReference type="ARBA" id="ARBA00022694"/>
    </source>
</evidence>
<dbReference type="HOGENOM" id="CLU_032616_0_1_5"/>
<dbReference type="eggNOG" id="COG0324">
    <property type="taxonomic scope" value="Bacteria"/>
</dbReference>
<dbReference type="InterPro" id="IPR018022">
    <property type="entry name" value="IPT"/>
</dbReference>
<dbReference type="Proteomes" id="UP000010799">
    <property type="component" value="Chromosome"/>
</dbReference>
<reference evidence="14 15" key="1">
    <citation type="journal article" date="2012" name="Stand. Genomic Sci.">
        <title>Complete genome sequence of Liberibacter crescens BT-1.</title>
        <authorList>
            <person name="Leonard M.T."/>
            <person name="Fagen J.R."/>
            <person name="Davis-Richardson A.G."/>
            <person name="Davis M.J."/>
            <person name="Triplett E.W."/>
        </authorList>
    </citation>
    <scope>NUCLEOTIDE SEQUENCE [LARGE SCALE GENOMIC DNA]</scope>
    <source>
        <strain evidence="14 15">BT-1</strain>
    </source>
</reference>
<keyword evidence="4 10" id="KW-0808">Transferase</keyword>
<evidence type="ECO:0000256" key="4">
    <source>
        <dbReference type="ARBA" id="ARBA00022679"/>
    </source>
</evidence>
<comment type="subunit">
    <text evidence="10">Monomer.</text>
</comment>
<feature type="site" description="Interaction with substrate tRNA" evidence="10">
    <location>
        <position position="106"/>
    </location>
</feature>
<dbReference type="InterPro" id="IPR027417">
    <property type="entry name" value="P-loop_NTPase"/>
</dbReference>
<organism evidence="14 15">
    <name type="scientific">Liberibacter crescens (strain BT-1)</name>
    <dbReference type="NCBI Taxonomy" id="1215343"/>
    <lineage>
        <taxon>Bacteria</taxon>
        <taxon>Pseudomonadati</taxon>
        <taxon>Pseudomonadota</taxon>
        <taxon>Alphaproteobacteria</taxon>
        <taxon>Hyphomicrobiales</taxon>
        <taxon>Rhizobiaceae</taxon>
        <taxon>Liberibacter</taxon>
    </lineage>
</organism>
<dbReference type="Pfam" id="PF01715">
    <property type="entry name" value="IPPT"/>
    <property type="match status" value="1"/>
</dbReference>
<evidence type="ECO:0000256" key="9">
    <source>
        <dbReference type="ARBA" id="ARBA00049563"/>
    </source>
</evidence>
<keyword evidence="15" id="KW-1185">Reference proteome</keyword>
<dbReference type="HAMAP" id="MF_00185">
    <property type="entry name" value="IPP_trans"/>
    <property type="match status" value="1"/>
</dbReference>
<feature type="region of interest" description="Interaction with substrate tRNA" evidence="10">
    <location>
        <begin position="164"/>
        <end position="168"/>
    </location>
</feature>
<dbReference type="PATRIC" id="fig|1215343.11.peg.651"/>
<comment type="caution">
    <text evidence="10">Lacks conserved residue(s) required for the propagation of feature annotation.</text>
</comment>
<evidence type="ECO:0000256" key="11">
    <source>
        <dbReference type="RuleBase" id="RU003783"/>
    </source>
</evidence>
<evidence type="ECO:0000256" key="8">
    <source>
        <dbReference type="ARBA" id="ARBA00022842"/>
    </source>
</evidence>
<dbReference type="SUPFAM" id="SSF52540">
    <property type="entry name" value="P-loop containing nucleoside triphosphate hydrolases"/>
    <property type="match status" value="1"/>
</dbReference>
<keyword evidence="5 10" id="KW-0819">tRNA processing</keyword>
<protein>
    <recommendedName>
        <fullName evidence="10">tRNA dimethylallyltransferase</fullName>
        <ecNumber evidence="10">2.5.1.75</ecNumber>
    </recommendedName>
    <alternativeName>
        <fullName evidence="10">Dimethylallyl diphosphate:tRNA dimethylallyltransferase</fullName>
        <shortName evidence="10">DMAPP:tRNA dimethylallyltransferase</shortName>
        <shortName evidence="10">DMATase</shortName>
    </alternativeName>
    <alternativeName>
        <fullName evidence="10">Isopentenyl-diphosphate:tRNA isopentenyltransferase</fullName>
        <shortName evidence="10">IPP transferase</shortName>
        <shortName evidence="10">IPPT</shortName>
        <shortName evidence="10">IPTase</shortName>
    </alternativeName>
</protein>
<evidence type="ECO:0000256" key="7">
    <source>
        <dbReference type="ARBA" id="ARBA00022840"/>
    </source>
</evidence>
<dbReference type="NCBIfam" id="TIGR00174">
    <property type="entry name" value="miaA"/>
    <property type="match status" value="1"/>
</dbReference>
<feature type="binding site" evidence="10">
    <location>
        <begin position="17"/>
        <end position="22"/>
    </location>
    <ligand>
        <name>substrate</name>
    </ligand>
</feature>
<feature type="region of interest" description="Interaction with substrate tRNA" evidence="10">
    <location>
        <begin position="40"/>
        <end position="43"/>
    </location>
</feature>
<proteinExistence type="inferred from homology"/>
<comment type="similarity">
    <text evidence="3 10 13">Belongs to the IPP transferase family.</text>
</comment>
<comment type="catalytic activity">
    <reaction evidence="9 10 11">
        <text>adenosine(37) in tRNA + dimethylallyl diphosphate = N(6)-dimethylallyladenosine(37) in tRNA + diphosphate</text>
        <dbReference type="Rhea" id="RHEA:26482"/>
        <dbReference type="Rhea" id="RHEA-COMP:10162"/>
        <dbReference type="Rhea" id="RHEA-COMP:10375"/>
        <dbReference type="ChEBI" id="CHEBI:33019"/>
        <dbReference type="ChEBI" id="CHEBI:57623"/>
        <dbReference type="ChEBI" id="CHEBI:74411"/>
        <dbReference type="ChEBI" id="CHEBI:74415"/>
        <dbReference type="EC" id="2.5.1.75"/>
    </reaction>
</comment>
<sequence length="302" mass="34531">MVILSQNINIILITGPTASGKSGFALQLADKYNGEIINADSMQVYDIIQILTSRPSIQDMRGIPHHLYGHIFPGDSYSTGEWLRCAKKMIFDIQKRGHLPVVVGGTGLYFRALTGNFSEMPDVPDSIRKIVREWLHQYGTEALYSKLASIDFPASQKIKSRDGQRIARALEIFMSSGKSITQFWEQSKEQSMSSLSPLKLLILPERDELNKNIKHRFKYMMDNGAVEEVQKLVNFELSSDLPAMKAIGVRDIILMLKNEISYEQTLERGVIATRQYAKRQITWFRNQLDKSWQRIPSLKEFI</sequence>
<dbReference type="STRING" id="1215343.B488_06390"/>
<name>L0EW83_LIBCB</name>
<dbReference type="AlphaFoldDB" id="L0EW83"/>
<evidence type="ECO:0000256" key="1">
    <source>
        <dbReference type="ARBA" id="ARBA00001946"/>
    </source>
</evidence>
<dbReference type="EMBL" id="CP003789">
    <property type="protein sequence ID" value="AGA64631.1"/>
    <property type="molecule type" value="Genomic_DNA"/>
</dbReference>
<feature type="site" description="Interaction with substrate tRNA" evidence="10">
    <location>
        <position position="128"/>
    </location>
</feature>
<dbReference type="Gene3D" id="3.40.50.300">
    <property type="entry name" value="P-loop containing nucleotide triphosphate hydrolases"/>
    <property type="match status" value="1"/>
</dbReference>
<dbReference type="GO" id="GO:0052381">
    <property type="term" value="F:tRNA dimethylallyltransferase activity"/>
    <property type="evidence" value="ECO:0007669"/>
    <property type="project" value="UniProtKB-UniRule"/>
</dbReference>
<evidence type="ECO:0000256" key="13">
    <source>
        <dbReference type="RuleBase" id="RU003785"/>
    </source>
</evidence>
<dbReference type="EC" id="2.5.1.75" evidence="10"/>
<comment type="function">
    <text evidence="2 10 12">Catalyzes the transfer of a dimethylallyl group onto the adenine at position 37 in tRNAs that read codons beginning with uridine, leading to the formation of N6-(dimethylallyl)adenosine (i(6)A).</text>
</comment>
<dbReference type="GO" id="GO:0005524">
    <property type="term" value="F:ATP binding"/>
    <property type="evidence" value="ECO:0007669"/>
    <property type="project" value="UniProtKB-UniRule"/>
</dbReference>
<dbReference type="PANTHER" id="PTHR11088">
    <property type="entry name" value="TRNA DIMETHYLALLYLTRANSFERASE"/>
    <property type="match status" value="1"/>
</dbReference>
<dbReference type="Gene3D" id="1.10.20.140">
    <property type="match status" value="1"/>
</dbReference>